<dbReference type="eggNOG" id="COG2944">
    <property type="taxonomic scope" value="Bacteria"/>
</dbReference>
<dbReference type="InterPro" id="IPR010982">
    <property type="entry name" value="Lambda_DNA-bd_dom_sf"/>
</dbReference>
<gene>
    <name evidence="5" type="ordered locus">Nwat_2861</name>
</gene>
<sequence>MSEAFESIQTGLKEAIAHAKGKNSGAIVHEFSPVDVKAVRRKVGMSQREFAASFGISLGTLRHWEQGDRQPHGPARVLLKVVAKEPKLVLSVLAG</sequence>
<evidence type="ECO:0000259" key="4">
    <source>
        <dbReference type="PROSITE" id="PS50943"/>
    </source>
</evidence>
<proteinExistence type="predicted"/>
<accession>D8KBG5</accession>
<dbReference type="SMART" id="SM00530">
    <property type="entry name" value="HTH_XRE"/>
    <property type="match status" value="1"/>
</dbReference>
<dbReference type="Proteomes" id="UP000000393">
    <property type="component" value="Chromosome"/>
</dbReference>
<keyword evidence="3" id="KW-0804">Transcription</keyword>
<keyword evidence="2" id="KW-0238">DNA-binding</keyword>
<dbReference type="KEGG" id="nwa:Nwat_2861"/>
<dbReference type="CDD" id="cd00093">
    <property type="entry name" value="HTH_XRE"/>
    <property type="match status" value="1"/>
</dbReference>
<evidence type="ECO:0000256" key="2">
    <source>
        <dbReference type="ARBA" id="ARBA00023125"/>
    </source>
</evidence>
<name>D8KBG5_NITWC</name>
<protein>
    <submittedName>
        <fullName evidence="5">Transcriptional regulator, XRE family</fullName>
    </submittedName>
</protein>
<dbReference type="GO" id="GO:0003677">
    <property type="term" value="F:DNA binding"/>
    <property type="evidence" value="ECO:0007669"/>
    <property type="project" value="UniProtKB-KW"/>
</dbReference>
<dbReference type="PANTHER" id="PTHR36511:SF4">
    <property type="entry name" value="ANTITOXIN MQSA"/>
    <property type="match status" value="1"/>
</dbReference>
<feature type="domain" description="HTH cro/C1-type" evidence="4">
    <location>
        <begin position="36"/>
        <end position="71"/>
    </location>
</feature>
<keyword evidence="6" id="KW-1185">Reference proteome</keyword>
<dbReference type="Pfam" id="PF01381">
    <property type="entry name" value="HTH_3"/>
    <property type="match status" value="1"/>
</dbReference>
<dbReference type="InterPro" id="IPR047761">
    <property type="entry name" value="NadS-like"/>
</dbReference>
<dbReference type="InterPro" id="IPR052359">
    <property type="entry name" value="HTH-type_reg/antitoxin"/>
</dbReference>
<dbReference type="EMBL" id="CP002086">
    <property type="protein sequence ID" value="ADJ29612.1"/>
    <property type="molecule type" value="Genomic_DNA"/>
</dbReference>
<dbReference type="RefSeq" id="WP_013221677.1">
    <property type="nucleotide sequence ID" value="NC_014315.1"/>
</dbReference>
<evidence type="ECO:0000313" key="5">
    <source>
        <dbReference type="EMBL" id="ADJ29612.1"/>
    </source>
</evidence>
<evidence type="ECO:0000256" key="1">
    <source>
        <dbReference type="ARBA" id="ARBA00023015"/>
    </source>
</evidence>
<dbReference type="PANTHER" id="PTHR36511">
    <property type="entry name" value="MERR FAMILY BACTERIAL REGULATORY PROTEIN"/>
    <property type="match status" value="1"/>
</dbReference>
<organism evidence="5 6">
    <name type="scientific">Nitrosococcus watsoni (strain C-113)</name>
    <dbReference type="NCBI Taxonomy" id="105559"/>
    <lineage>
        <taxon>Bacteria</taxon>
        <taxon>Pseudomonadati</taxon>
        <taxon>Pseudomonadota</taxon>
        <taxon>Gammaproteobacteria</taxon>
        <taxon>Chromatiales</taxon>
        <taxon>Chromatiaceae</taxon>
        <taxon>Nitrosococcus</taxon>
    </lineage>
</organism>
<evidence type="ECO:0000313" key="6">
    <source>
        <dbReference type="Proteomes" id="UP000000393"/>
    </source>
</evidence>
<dbReference type="AlphaFoldDB" id="D8KBG5"/>
<dbReference type="OrthoDB" id="9799384at2"/>
<dbReference type="Gene3D" id="1.10.260.40">
    <property type="entry name" value="lambda repressor-like DNA-binding domains"/>
    <property type="match status" value="1"/>
</dbReference>
<reference evidence="5 6" key="1">
    <citation type="submission" date="2010-06" db="EMBL/GenBank/DDBJ databases">
        <title>Complete sequence of chromosome of Nitrosococcus watsoni C-113.</title>
        <authorList>
            <consortium name="US DOE Joint Genome Institute"/>
            <person name="Lucas S."/>
            <person name="Copeland A."/>
            <person name="Lapidus A."/>
            <person name="Cheng J.-F."/>
            <person name="Bruce D."/>
            <person name="Goodwin L."/>
            <person name="Pitluck S."/>
            <person name="Malfatti S.A."/>
            <person name="Chain P.S.G."/>
            <person name="Land M."/>
            <person name="Hauser L."/>
            <person name="Kyrpides N."/>
            <person name="Ivanova N."/>
            <person name="Cambell M.A."/>
            <person name="Heidelberg J.F."/>
            <person name="Klotz M.G."/>
            <person name="Woyke T."/>
        </authorList>
    </citation>
    <scope>NUCLEOTIDE SEQUENCE [LARGE SCALE GENOMIC DNA]</scope>
    <source>
        <strain evidence="5 6">C-113</strain>
    </source>
</reference>
<keyword evidence="1" id="KW-0805">Transcription regulation</keyword>
<dbReference type="InterPro" id="IPR001387">
    <property type="entry name" value="Cro/C1-type_HTH"/>
</dbReference>
<dbReference type="PROSITE" id="PS50943">
    <property type="entry name" value="HTH_CROC1"/>
    <property type="match status" value="1"/>
</dbReference>
<dbReference type="HOGENOM" id="CLU_144725_3_2_6"/>
<dbReference type="SUPFAM" id="SSF47413">
    <property type="entry name" value="lambda repressor-like DNA-binding domains"/>
    <property type="match status" value="1"/>
</dbReference>
<dbReference type="STRING" id="105559.Nwat_2861"/>
<evidence type="ECO:0000256" key="3">
    <source>
        <dbReference type="ARBA" id="ARBA00023163"/>
    </source>
</evidence>
<dbReference type="NCBIfam" id="NF041265">
    <property type="entry name" value="NadS"/>
    <property type="match status" value="1"/>
</dbReference>